<gene>
    <name evidence="1" type="ORF">MNBD_ALPHA11-1197</name>
</gene>
<dbReference type="GO" id="GO:0003887">
    <property type="term" value="F:DNA-directed DNA polymerase activity"/>
    <property type="evidence" value="ECO:0007669"/>
    <property type="project" value="UniProtKB-EC"/>
</dbReference>
<keyword evidence="1" id="KW-0808">Transferase</keyword>
<name>A0A3B0TQ11_9ZZZZ</name>
<sequence>MSASDISLEADHITGIKAPQTKKILYGHGEIIDRIFTQFEQNRLPGGLLLHGPKGIGKATLAYELARKITHASGSETINQVDEQIGAGVHPNVRTLRRAPRDRAAGFYQNIRVDEVRSLLGKLHQTRGRAGRRLIIVDSVDDCNANAANALLKTLEEPPEQTHLILISNRVGALLPTLRSRCQGHAMRPLTNDTVEKILSDPEITDEVKGKTEISTAINFSNGRPRRAFEALSMGNIGVLKQLSDWLQNPASGNAQAMMSISETLGNKKNHLEAEFARELLLNWIASEVKSASASNAPPQTLASSIELWEKANKLFETRDSYNLDQRQSFIVLFDHISSHAQLNMVR</sequence>
<evidence type="ECO:0000313" key="1">
    <source>
        <dbReference type="EMBL" id="VAW14319.1"/>
    </source>
</evidence>
<dbReference type="InterPro" id="IPR027417">
    <property type="entry name" value="P-loop_NTPase"/>
</dbReference>
<protein>
    <submittedName>
        <fullName evidence="1">DNA polymerase III delta prime subunit</fullName>
        <ecNumber evidence="1">2.7.7.7</ecNumber>
    </submittedName>
</protein>
<dbReference type="PANTHER" id="PTHR11669">
    <property type="entry name" value="REPLICATION FACTOR C / DNA POLYMERASE III GAMMA-TAU SUBUNIT"/>
    <property type="match status" value="1"/>
</dbReference>
<dbReference type="Gene3D" id="3.40.50.300">
    <property type="entry name" value="P-loop containing nucleotide triphosphate hydrolases"/>
    <property type="match status" value="1"/>
</dbReference>
<accession>A0A3B0TQ11</accession>
<proteinExistence type="predicted"/>
<dbReference type="Pfam" id="PF13177">
    <property type="entry name" value="DNA_pol3_delta2"/>
    <property type="match status" value="1"/>
</dbReference>
<dbReference type="EC" id="2.7.7.7" evidence="1"/>
<dbReference type="SUPFAM" id="SSF52540">
    <property type="entry name" value="P-loop containing nucleoside triphosphate hydrolases"/>
    <property type="match status" value="1"/>
</dbReference>
<dbReference type="PANTHER" id="PTHR11669:SF8">
    <property type="entry name" value="DNA POLYMERASE III SUBUNIT DELTA"/>
    <property type="match status" value="1"/>
</dbReference>
<dbReference type="GO" id="GO:0009360">
    <property type="term" value="C:DNA polymerase III complex"/>
    <property type="evidence" value="ECO:0007669"/>
    <property type="project" value="TreeGrafter"/>
</dbReference>
<organism evidence="1">
    <name type="scientific">hydrothermal vent metagenome</name>
    <dbReference type="NCBI Taxonomy" id="652676"/>
    <lineage>
        <taxon>unclassified sequences</taxon>
        <taxon>metagenomes</taxon>
        <taxon>ecological metagenomes</taxon>
    </lineage>
</organism>
<dbReference type="AlphaFoldDB" id="A0A3B0TQ11"/>
<dbReference type="GO" id="GO:0006261">
    <property type="term" value="P:DNA-templated DNA replication"/>
    <property type="evidence" value="ECO:0007669"/>
    <property type="project" value="TreeGrafter"/>
</dbReference>
<reference evidence="1" key="1">
    <citation type="submission" date="2018-06" db="EMBL/GenBank/DDBJ databases">
        <authorList>
            <person name="Zhirakovskaya E."/>
        </authorList>
    </citation>
    <scope>NUCLEOTIDE SEQUENCE</scope>
</reference>
<dbReference type="InterPro" id="IPR050238">
    <property type="entry name" value="DNA_Rep/Repair_Clamp_Loader"/>
</dbReference>
<dbReference type="EMBL" id="UOEQ01000032">
    <property type="protein sequence ID" value="VAW14319.1"/>
    <property type="molecule type" value="Genomic_DNA"/>
</dbReference>
<keyword evidence="1" id="KW-0548">Nucleotidyltransferase</keyword>